<proteinExistence type="predicted"/>
<feature type="domain" description="Transposase IS701-like DDE" evidence="1">
    <location>
        <begin position="25"/>
        <end position="130"/>
    </location>
</feature>
<name>A0A7W7RZA3_9ACTN</name>
<reference evidence="2 3" key="1">
    <citation type="submission" date="2020-08" db="EMBL/GenBank/DDBJ databases">
        <title>Sequencing the genomes of 1000 actinobacteria strains.</title>
        <authorList>
            <person name="Klenk H.-P."/>
        </authorList>
    </citation>
    <scope>NUCLEOTIDE SEQUENCE [LARGE SCALE GENOMIC DNA]</scope>
    <source>
        <strain evidence="2 3">DSM 43023</strain>
    </source>
</reference>
<evidence type="ECO:0000259" key="1">
    <source>
        <dbReference type="Pfam" id="PF13546"/>
    </source>
</evidence>
<dbReference type="Pfam" id="PF13546">
    <property type="entry name" value="DDE_5"/>
    <property type="match status" value="2"/>
</dbReference>
<dbReference type="RefSeq" id="WP_184757132.1">
    <property type="nucleotide sequence ID" value="NZ_JACHJU010000002.1"/>
</dbReference>
<accession>A0A7W7RZA3</accession>
<dbReference type="PANTHER" id="PTHR33627:SF1">
    <property type="entry name" value="TRANSPOSASE"/>
    <property type="match status" value="1"/>
</dbReference>
<dbReference type="InterPro" id="IPR039365">
    <property type="entry name" value="IS701-like"/>
</dbReference>
<dbReference type="PANTHER" id="PTHR33627">
    <property type="entry name" value="TRANSPOSASE"/>
    <property type="match status" value="1"/>
</dbReference>
<evidence type="ECO:0000313" key="3">
    <source>
        <dbReference type="Proteomes" id="UP000534286"/>
    </source>
</evidence>
<comment type="caution">
    <text evidence="2">The sequence shown here is derived from an EMBL/GenBank/DDBJ whole genome shotgun (WGS) entry which is preliminary data.</text>
</comment>
<dbReference type="AlphaFoldDB" id="A0A7W7RZA3"/>
<keyword evidence="3" id="KW-1185">Reference proteome</keyword>
<organism evidence="2 3">
    <name type="scientific">Streptosporangium album</name>
    <dbReference type="NCBI Taxonomy" id="47479"/>
    <lineage>
        <taxon>Bacteria</taxon>
        <taxon>Bacillati</taxon>
        <taxon>Actinomycetota</taxon>
        <taxon>Actinomycetes</taxon>
        <taxon>Streptosporangiales</taxon>
        <taxon>Streptosporangiaceae</taxon>
        <taxon>Streptosporangium</taxon>
    </lineage>
</organism>
<sequence>MAAGVTVAHERWPGCFAGLMDRPADCFPRRETRLTCRNMIEAMLAVEGTANCWTLGEAIGHRGPHILRHFLPRARWDERTIRIRVAAWAIDHLGTEDVVPVVDEIGDETGDEKSSTDAVGAARQYSGTLGGVPEEVMFATKPQLPCEMLTHARERGVIRAWVAADEVYGGRACRMTIREVGYSYVIAVKSDSSGPRAGPAQAEHRP</sequence>
<gene>
    <name evidence="2" type="ORF">FHR32_005367</name>
</gene>
<dbReference type="EMBL" id="JACHJU010000002">
    <property type="protein sequence ID" value="MBB4940990.1"/>
    <property type="molecule type" value="Genomic_DNA"/>
</dbReference>
<dbReference type="Proteomes" id="UP000534286">
    <property type="component" value="Unassembled WGS sequence"/>
</dbReference>
<feature type="domain" description="Transposase IS701-like DDE" evidence="1">
    <location>
        <begin position="131"/>
        <end position="198"/>
    </location>
</feature>
<evidence type="ECO:0000313" key="2">
    <source>
        <dbReference type="EMBL" id="MBB4940990.1"/>
    </source>
</evidence>
<dbReference type="InterPro" id="IPR038721">
    <property type="entry name" value="IS701-like_DDE_dom"/>
</dbReference>
<protein>
    <submittedName>
        <fullName evidence="2">SRSO17 transposase</fullName>
    </submittedName>
</protein>